<name>A0A381WDS8_9ZZZZ</name>
<sequence>MKFILCTENKAFPYMLVDDFYTDDQQLEIWEELEYYRKENLYSDGRLEDGYGVSPAANLNRLYLEELYPDHREYSSILKEYKKILLPEVLKNYRDTTPAARQFENTNSDCSVVSYYEDENNYGEHFDSFMHTVLIWFYKEPKRFTGGNLIFPESNKIVECIHNRMIMFPSYYLHEVDRVKLEKKYRDQGLGRYCMTHFYSKV</sequence>
<protein>
    <recommendedName>
        <fullName evidence="1">Prolyl 4-hydroxylase alpha subunit Fe(2+) 2OG dioxygenase domain-containing protein</fullName>
    </recommendedName>
</protein>
<dbReference type="InterPro" id="IPR044862">
    <property type="entry name" value="Pro_4_hyd_alph_FE2OG_OXY"/>
</dbReference>
<gene>
    <name evidence="2" type="ORF">METZ01_LOCUS103468</name>
</gene>
<organism evidence="2">
    <name type="scientific">marine metagenome</name>
    <dbReference type="NCBI Taxonomy" id="408172"/>
    <lineage>
        <taxon>unclassified sequences</taxon>
        <taxon>metagenomes</taxon>
        <taxon>ecological metagenomes</taxon>
    </lineage>
</organism>
<dbReference type="EMBL" id="UINC01011471">
    <property type="protein sequence ID" value="SVA50614.1"/>
    <property type="molecule type" value="Genomic_DNA"/>
</dbReference>
<proteinExistence type="predicted"/>
<dbReference type="Gene3D" id="2.60.120.620">
    <property type="entry name" value="q2cbj1_9rhob like domain"/>
    <property type="match status" value="1"/>
</dbReference>
<reference evidence="2" key="1">
    <citation type="submission" date="2018-05" db="EMBL/GenBank/DDBJ databases">
        <authorList>
            <person name="Lanie J.A."/>
            <person name="Ng W.-L."/>
            <person name="Kazmierczak K.M."/>
            <person name="Andrzejewski T.M."/>
            <person name="Davidsen T.M."/>
            <person name="Wayne K.J."/>
            <person name="Tettelin H."/>
            <person name="Glass J.I."/>
            <person name="Rusch D."/>
            <person name="Podicherti R."/>
            <person name="Tsui H.-C.T."/>
            <person name="Winkler M.E."/>
        </authorList>
    </citation>
    <scope>NUCLEOTIDE SEQUENCE</scope>
</reference>
<accession>A0A381WDS8</accession>
<feature type="domain" description="Prolyl 4-hydroxylase alpha subunit Fe(2+) 2OG dioxygenase" evidence="1">
    <location>
        <begin position="113"/>
        <end position="199"/>
    </location>
</feature>
<evidence type="ECO:0000313" key="2">
    <source>
        <dbReference type="EMBL" id="SVA50614.1"/>
    </source>
</evidence>
<dbReference type="AlphaFoldDB" id="A0A381WDS8"/>
<dbReference type="Pfam" id="PF13640">
    <property type="entry name" value="2OG-FeII_Oxy_3"/>
    <property type="match status" value="1"/>
</dbReference>
<evidence type="ECO:0000259" key="1">
    <source>
        <dbReference type="Pfam" id="PF13640"/>
    </source>
</evidence>